<organism evidence="1 2">
    <name type="scientific">Ambispora leptoticha</name>
    <dbReference type="NCBI Taxonomy" id="144679"/>
    <lineage>
        <taxon>Eukaryota</taxon>
        <taxon>Fungi</taxon>
        <taxon>Fungi incertae sedis</taxon>
        <taxon>Mucoromycota</taxon>
        <taxon>Glomeromycotina</taxon>
        <taxon>Glomeromycetes</taxon>
        <taxon>Archaeosporales</taxon>
        <taxon>Ambisporaceae</taxon>
        <taxon>Ambispora</taxon>
    </lineage>
</organism>
<evidence type="ECO:0000313" key="1">
    <source>
        <dbReference type="EMBL" id="CAG8460515.1"/>
    </source>
</evidence>
<dbReference type="Gene3D" id="3.40.50.300">
    <property type="entry name" value="P-loop containing nucleotide triphosphate hydrolases"/>
    <property type="match status" value="2"/>
</dbReference>
<dbReference type="SUPFAM" id="SSF52540">
    <property type="entry name" value="P-loop containing nucleoside triphosphate hydrolases"/>
    <property type="match status" value="1"/>
</dbReference>
<comment type="caution">
    <text evidence="1">The sequence shown here is derived from an EMBL/GenBank/DDBJ whole genome shotgun (WGS) entry which is preliminary data.</text>
</comment>
<proteinExistence type="predicted"/>
<evidence type="ECO:0000313" key="2">
    <source>
        <dbReference type="Proteomes" id="UP000789508"/>
    </source>
</evidence>
<gene>
    <name evidence="1" type="ORF">ALEPTO_LOCUS1511</name>
</gene>
<keyword evidence="2" id="KW-1185">Reference proteome</keyword>
<name>A0A9N8Z0Q7_9GLOM</name>
<dbReference type="EMBL" id="CAJVPS010000169">
    <property type="protein sequence ID" value="CAG8460515.1"/>
    <property type="molecule type" value="Genomic_DNA"/>
</dbReference>
<dbReference type="InterPro" id="IPR027417">
    <property type="entry name" value="P-loop_NTPase"/>
</dbReference>
<dbReference type="OrthoDB" id="41266at2759"/>
<protein>
    <submittedName>
        <fullName evidence="1">2086_t:CDS:1</fullName>
    </submittedName>
</protein>
<reference evidence="1" key="1">
    <citation type="submission" date="2021-06" db="EMBL/GenBank/DDBJ databases">
        <authorList>
            <person name="Kallberg Y."/>
            <person name="Tangrot J."/>
            <person name="Rosling A."/>
        </authorList>
    </citation>
    <scope>NUCLEOTIDE SEQUENCE</scope>
    <source>
        <strain evidence="1">FL130A</strain>
    </source>
</reference>
<accession>A0A9N8Z0Q7</accession>
<dbReference type="Proteomes" id="UP000789508">
    <property type="component" value="Unassembled WGS sequence"/>
</dbReference>
<dbReference type="AlphaFoldDB" id="A0A9N8Z0Q7"/>
<sequence length="112" mass="13054">MQENEAYVIPTIELVGEVIEPLTKEPVHIVDLPGHEKLRFKFMEFAPITRGIIFLVDKHQDSSSEDVEYLGYENEDFKFEHLENRVEFISCSVANNEVNNLKEWISDVYSGY</sequence>